<comment type="caution">
    <text evidence="3">The sequence shown here is derived from an EMBL/GenBank/DDBJ whole genome shotgun (WGS) entry which is preliminary data.</text>
</comment>
<keyword evidence="1" id="KW-0472">Membrane</keyword>
<name>A0A0C1ZJS8_9BACT</name>
<feature type="transmembrane region" description="Helical" evidence="1">
    <location>
        <begin position="200"/>
        <end position="222"/>
    </location>
</feature>
<organism evidence="3 4">
    <name type="scientific">Enhygromyxa salina</name>
    <dbReference type="NCBI Taxonomy" id="215803"/>
    <lineage>
        <taxon>Bacteria</taxon>
        <taxon>Pseudomonadati</taxon>
        <taxon>Myxococcota</taxon>
        <taxon>Polyangia</taxon>
        <taxon>Nannocystales</taxon>
        <taxon>Nannocystaceae</taxon>
        <taxon>Enhygromyxa</taxon>
    </lineage>
</organism>
<gene>
    <name evidence="3" type="ORF">DB30_02974</name>
</gene>
<proteinExistence type="predicted"/>
<evidence type="ECO:0000313" key="4">
    <source>
        <dbReference type="Proteomes" id="UP000031599"/>
    </source>
</evidence>
<evidence type="ECO:0000313" key="3">
    <source>
        <dbReference type="EMBL" id="KIG17699.1"/>
    </source>
</evidence>
<evidence type="ECO:0000256" key="1">
    <source>
        <dbReference type="SAM" id="Phobius"/>
    </source>
</evidence>
<sequence length="291" mass="31067">MALAVFGLLVMQELPPGLSFSEGIPDHERVSLRATLEAVLPRACEPPPCIEDCPDDVPAIGLLIGGNTRDYTLHWEATALGLDGPLIVDSRCELCSLAEFEAQFASDLHALCGRLEALDDAPGRLQVTSAPAEARIRIDGRGTGRQRRTPWVGELPTGEHLIEVSAPGYVRQERTVQIVNRVNEQQHFELLALSKGRPSWPGWTTTTLGVVMGVAGTALIALDNKPWRGRCTGRNIDAYGNCQFVYATLPLGIGLATAGAIAATTGVGLIVWAQRGNLGQGSAGLTVQGRF</sequence>
<evidence type="ECO:0000259" key="2">
    <source>
        <dbReference type="Pfam" id="PF08308"/>
    </source>
</evidence>
<dbReference type="Proteomes" id="UP000031599">
    <property type="component" value="Unassembled WGS sequence"/>
</dbReference>
<keyword evidence="1" id="KW-1133">Transmembrane helix</keyword>
<reference evidence="3 4" key="1">
    <citation type="submission" date="2014-12" db="EMBL/GenBank/DDBJ databases">
        <title>Genome assembly of Enhygromyxa salina DSM 15201.</title>
        <authorList>
            <person name="Sharma G."/>
            <person name="Subramanian S."/>
        </authorList>
    </citation>
    <scope>NUCLEOTIDE SEQUENCE [LARGE SCALE GENOMIC DNA]</scope>
    <source>
        <strain evidence="3 4">DSM 15201</strain>
    </source>
</reference>
<feature type="transmembrane region" description="Helical" evidence="1">
    <location>
        <begin position="243"/>
        <end position="272"/>
    </location>
</feature>
<dbReference type="EMBL" id="JMCC02000021">
    <property type="protein sequence ID" value="KIG17699.1"/>
    <property type="molecule type" value="Genomic_DNA"/>
</dbReference>
<dbReference type="Pfam" id="PF08308">
    <property type="entry name" value="PEGA"/>
    <property type="match status" value="1"/>
</dbReference>
<protein>
    <recommendedName>
        <fullName evidence="2">PEGA domain-containing protein</fullName>
    </recommendedName>
</protein>
<dbReference type="AlphaFoldDB" id="A0A0C1ZJS8"/>
<accession>A0A0C1ZJS8</accession>
<keyword evidence="1" id="KW-0812">Transmembrane</keyword>
<dbReference type="InterPro" id="IPR013229">
    <property type="entry name" value="PEGA"/>
</dbReference>
<feature type="domain" description="PEGA" evidence="2">
    <location>
        <begin position="124"/>
        <end position="179"/>
    </location>
</feature>